<dbReference type="STRING" id="1193051.LEP1GSC017_1053"/>
<proteinExistence type="predicted"/>
<protein>
    <submittedName>
        <fullName evidence="2">Putative iron-regulated membrane protein</fullName>
    </submittedName>
</protein>
<gene>
    <name evidence="2" type="ORF">CLV96_3652</name>
</gene>
<keyword evidence="1" id="KW-1133">Transmembrane helix</keyword>
<dbReference type="Pfam" id="PF03929">
    <property type="entry name" value="PepSY_TM"/>
    <property type="match status" value="1"/>
</dbReference>
<feature type="transmembrane region" description="Helical" evidence="1">
    <location>
        <begin position="203"/>
        <end position="224"/>
    </location>
</feature>
<dbReference type="RefSeq" id="WP_243836544.1">
    <property type="nucleotide sequence ID" value="NZ_SORO01000004.1"/>
</dbReference>
<keyword evidence="1" id="KW-0812">Transmembrane</keyword>
<dbReference type="EMBL" id="SORO01000004">
    <property type="protein sequence ID" value="TDY67231.1"/>
    <property type="molecule type" value="Genomic_DNA"/>
</dbReference>
<dbReference type="GeneID" id="79828912"/>
<evidence type="ECO:0000313" key="2">
    <source>
        <dbReference type="EMBL" id="TDY67231.1"/>
    </source>
</evidence>
<accession>A0A4R8MKM0</accession>
<dbReference type="PANTHER" id="PTHR34219:SF8">
    <property type="entry name" value="PEPSY DOMAIN-CONTAINING PROTEIN"/>
    <property type="match status" value="1"/>
</dbReference>
<feature type="transmembrane region" description="Helical" evidence="1">
    <location>
        <begin position="341"/>
        <end position="363"/>
    </location>
</feature>
<name>A0A4R8MKM0_LEPME</name>
<sequence>MRPILILWDLSRAGSFSLKAKTWYKLHMVLGIFGASFLLVLGVTGSLLVYGKELQAFTGLLTIEEKQERLGFDLLYKRLLEQVPEGSVAGWLVSDSKDQADQVWFHNLEIPSRETVYLINPYDGNVTGKLKENRSDSLYGFLLVLHYSLFLGGVGYFFTGCIALIYLFLAISGIKLYKRFWISLFRFHFKVSLQILFSDLHKFVGINAIWFHLILAITGGWWSLRDTLIIRHPEEKVVHHLWSSEYSINQLLDETKIKIPGFQLGYISFPHHSQEEPIGFYGNRLDSSGLESRYGSYVRYDVNTKQIIDQVDISKESFGNRVLDSFRPLHFGTFANHLSKVIWVIGGLTPAILAISGISIFYFKRKNRRRTQKILLSSSV</sequence>
<dbReference type="InterPro" id="IPR005625">
    <property type="entry name" value="PepSY-ass_TM"/>
</dbReference>
<reference evidence="2 3" key="1">
    <citation type="submission" date="2019-03" db="EMBL/GenBank/DDBJ databases">
        <title>Genomic Encyclopedia of Archaeal and Bacterial Type Strains, Phase II (KMG-II): from individual species to whole genera.</title>
        <authorList>
            <person name="Goeker M."/>
        </authorList>
    </citation>
    <scope>NUCLEOTIDE SEQUENCE [LARGE SCALE GENOMIC DNA]</scope>
    <source>
        <strain evidence="2 3">DSM 21537</strain>
    </source>
</reference>
<keyword evidence="3" id="KW-1185">Reference proteome</keyword>
<organism evidence="2 3">
    <name type="scientific">Leptospira meyeri</name>
    <dbReference type="NCBI Taxonomy" id="29508"/>
    <lineage>
        <taxon>Bacteria</taxon>
        <taxon>Pseudomonadati</taxon>
        <taxon>Spirochaetota</taxon>
        <taxon>Spirochaetia</taxon>
        <taxon>Leptospirales</taxon>
        <taxon>Leptospiraceae</taxon>
        <taxon>Leptospira</taxon>
    </lineage>
</organism>
<evidence type="ECO:0000313" key="3">
    <source>
        <dbReference type="Proteomes" id="UP000294684"/>
    </source>
</evidence>
<dbReference type="AlphaFoldDB" id="A0A4R8MKM0"/>
<comment type="caution">
    <text evidence="2">The sequence shown here is derived from an EMBL/GenBank/DDBJ whole genome shotgun (WGS) entry which is preliminary data.</text>
</comment>
<evidence type="ECO:0000256" key="1">
    <source>
        <dbReference type="SAM" id="Phobius"/>
    </source>
</evidence>
<keyword evidence="1" id="KW-0472">Membrane</keyword>
<dbReference type="PANTHER" id="PTHR34219">
    <property type="entry name" value="IRON-REGULATED INNER MEMBRANE PROTEIN-RELATED"/>
    <property type="match status" value="1"/>
</dbReference>
<feature type="transmembrane region" description="Helical" evidence="1">
    <location>
        <begin position="26"/>
        <end position="50"/>
    </location>
</feature>
<dbReference type="Proteomes" id="UP000294684">
    <property type="component" value="Unassembled WGS sequence"/>
</dbReference>